<dbReference type="GO" id="GO:0022857">
    <property type="term" value="F:transmembrane transporter activity"/>
    <property type="evidence" value="ECO:0007669"/>
    <property type="project" value="InterPro"/>
</dbReference>
<organism evidence="7 8">
    <name type="scientific">Tigriopus californicus</name>
    <name type="common">Marine copepod</name>
    <dbReference type="NCBI Taxonomy" id="6832"/>
    <lineage>
        <taxon>Eukaryota</taxon>
        <taxon>Metazoa</taxon>
        <taxon>Ecdysozoa</taxon>
        <taxon>Arthropoda</taxon>
        <taxon>Crustacea</taxon>
        <taxon>Multicrustacea</taxon>
        <taxon>Hexanauplia</taxon>
        <taxon>Copepoda</taxon>
        <taxon>Harpacticoida</taxon>
        <taxon>Harpacticidae</taxon>
        <taxon>Tigriopus</taxon>
    </lineage>
</organism>
<dbReference type="STRING" id="6832.A0A553P849"/>
<dbReference type="AlphaFoldDB" id="A0A553P849"/>
<gene>
    <name evidence="7" type="ORF">TCAL_01924</name>
</gene>
<evidence type="ECO:0000256" key="3">
    <source>
        <dbReference type="ARBA" id="ARBA00022989"/>
    </source>
</evidence>
<name>A0A553P849_TIGCA</name>
<evidence type="ECO:0000256" key="1">
    <source>
        <dbReference type="ARBA" id="ARBA00004141"/>
    </source>
</evidence>
<keyword evidence="2 5" id="KW-0812">Transmembrane</keyword>
<dbReference type="Proteomes" id="UP000318571">
    <property type="component" value="Chromosome 3"/>
</dbReference>
<keyword evidence="3 5" id="KW-1133">Transmembrane helix</keyword>
<dbReference type="Gene3D" id="1.20.1250.20">
    <property type="entry name" value="MFS general substrate transporter like domains"/>
    <property type="match status" value="2"/>
</dbReference>
<sequence length="515" mass="56403">MMGSLSSMRKSMSTPALFSILSPPLGGVKGASLSTYRELDQEGSSSEDDEYDDNDGFVRELEALADLEAKSTTKSTEINLQGLSNSSVIDSNGHQIFCWTENQKSLAKGAFYYGYIFLQIPGGRLSELLGTRLVLGTSTAVSTILTLLTPILAKWNVWILIVNRVIMGLVQGVLFPSINPMMIRWTSEDEHARFAALASMGGTFGTIFIYPVCGMILSAYDWQAVFYISGVVIALWVVAWFYLITDDPSQHRWITEEELRHIRHNRILSDVETRQKLPLCQILTNIPVIAIAFCSFSNDWGLYLLLTEGPNFMSNVLGKDIATIGFLSSLPYIGRFLMSQASSALVDHYVARPLIVSKLTIRRICFGLMTLSPALGLAIMGFITTDWGLCIAVMTLAFTLNGFNMPAYMNVVDVAPSFSGTVNGIVNGFGAGTGFVVPLITAAFTSENPSNPLGWRYVFLLATVIYGFAFCFYLFAGSAEPQRFNYIHAGPLAHNSDDLEGDGNENEIGNLIGGD</sequence>
<comment type="subcellular location">
    <subcellularLocation>
        <location evidence="1">Membrane</location>
        <topology evidence="1">Multi-pass membrane protein</topology>
    </subcellularLocation>
</comment>
<feature type="transmembrane region" description="Helical" evidence="5">
    <location>
        <begin position="224"/>
        <end position="244"/>
    </location>
</feature>
<dbReference type="InterPro" id="IPR036259">
    <property type="entry name" value="MFS_trans_sf"/>
</dbReference>
<evidence type="ECO:0000313" key="8">
    <source>
        <dbReference type="Proteomes" id="UP000318571"/>
    </source>
</evidence>
<dbReference type="InterPro" id="IPR011701">
    <property type="entry name" value="MFS"/>
</dbReference>
<evidence type="ECO:0000256" key="2">
    <source>
        <dbReference type="ARBA" id="ARBA00022692"/>
    </source>
</evidence>
<dbReference type="PROSITE" id="PS50850">
    <property type="entry name" value="MFS"/>
    <property type="match status" value="1"/>
</dbReference>
<keyword evidence="8" id="KW-1185">Reference proteome</keyword>
<dbReference type="PANTHER" id="PTHR11662:SF399">
    <property type="entry name" value="FI19708P1-RELATED"/>
    <property type="match status" value="1"/>
</dbReference>
<evidence type="ECO:0000256" key="4">
    <source>
        <dbReference type="ARBA" id="ARBA00023136"/>
    </source>
</evidence>
<evidence type="ECO:0000256" key="5">
    <source>
        <dbReference type="SAM" id="Phobius"/>
    </source>
</evidence>
<comment type="caution">
    <text evidence="7">The sequence shown here is derived from an EMBL/GenBank/DDBJ whole genome shotgun (WGS) entry which is preliminary data.</text>
</comment>
<proteinExistence type="predicted"/>
<feature type="transmembrane region" description="Helical" evidence="5">
    <location>
        <begin position="155"/>
        <end position="174"/>
    </location>
</feature>
<accession>A0A553P849</accession>
<dbReference type="EMBL" id="VCGU01000007">
    <property type="protein sequence ID" value="TRY73830.1"/>
    <property type="molecule type" value="Genomic_DNA"/>
</dbReference>
<feature type="transmembrane region" description="Helical" evidence="5">
    <location>
        <begin position="424"/>
        <end position="445"/>
    </location>
</feature>
<feature type="transmembrane region" description="Helical" evidence="5">
    <location>
        <begin position="364"/>
        <end position="385"/>
    </location>
</feature>
<dbReference type="PANTHER" id="PTHR11662">
    <property type="entry name" value="SOLUTE CARRIER FAMILY 17"/>
    <property type="match status" value="1"/>
</dbReference>
<dbReference type="Pfam" id="PF07690">
    <property type="entry name" value="MFS_1"/>
    <property type="match status" value="1"/>
</dbReference>
<protein>
    <recommendedName>
        <fullName evidence="6">Major facilitator superfamily (MFS) profile domain-containing protein</fullName>
    </recommendedName>
</protein>
<dbReference type="InterPro" id="IPR020846">
    <property type="entry name" value="MFS_dom"/>
</dbReference>
<dbReference type="SUPFAM" id="SSF103473">
    <property type="entry name" value="MFS general substrate transporter"/>
    <property type="match status" value="1"/>
</dbReference>
<dbReference type="GO" id="GO:0006820">
    <property type="term" value="P:monoatomic anion transport"/>
    <property type="evidence" value="ECO:0007669"/>
    <property type="project" value="TreeGrafter"/>
</dbReference>
<reference evidence="7 8" key="1">
    <citation type="journal article" date="2018" name="Nat. Ecol. Evol.">
        <title>Genomic signatures of mitonuclear coevolution across populations of Tigriopus californicus.</title>
        <authorList>
            <person name="Barreto F.S."/>
            <person name="Watson E.T."/>
            <person name="Lima T.G."/>
            <person name="Willett C.S."/>
            <person name="Edmands S."/>
            <person name="Li W."/>
            <person name="Burton R.S."/>
        </authorList>
    </citation>
    <scope>NUCLEOTIDE SEQUENCE [LARGE SCALE GENOMIC DNA]</scope>
    <source>
        <strain evidence="7 8">San Diego</strain>
    </source>
</reference>
<dbReference type="GO" id="GO:0016020">
    <property type="term" value="C:membrane"/>
    <property type="evidence" value="ECO:0007669"/>
    <property type="project" value="UniProtKB-SubCell"/>
</dbReference>
<dbReference type="InterPro" id="IPR050382">
    <property type="entry name" value="MFS_Na/Anion_cotransporter"/>
</dbReference>
<dbReference type="OMA" id="FYVPKRV"/>
<evidence type="ECO:0000313" key="7">
    <source>
        <dbReference type="EMBL" id="TRY73830.1"/>
    </source>
</evidence>
<feature type="transmembrane region" description="Helical" evidence="5">
    <location>
        <begin position="457"/>
        <end position="476"/>
    </location>
</feature>
<feature type="domain" description="Major facilitator superfamily (MFS) profile" evidence="6">
    <location>
        <begin position="63"/>
        <end position="481"/>
    </location>
</feature>
<feature type="transmembrane region" description="Helical" evidence="5">
    <location>
        <begin position="194"/>
        <end position="218"/>
    </location>
</feature>
<evidence type="ECO:0000259" key="6">
    <source>
        <dbReference type="PROSITE" id="PS50850"/>
    </source>
</evidence>
<keyword evidence="4 5" id="KW-0472">Membrane</keyword>
<dbReference type="FunFam" id="1.20.1250.20:FF:000532">
    <property type="entry name" value="SLC (SoLute Carrier) homolog"/>
    <property type="match status" value="1"/>
</dbReference>
<feature type="transmembrane region" description="Helical" evidence="5">
    <location>
        <begin position="391"/>
        <end position="412"/>
    </location>
</feature>